<name>A0A9E5MJ88_9GAMM</name>
<protein>
    <submittedName>
        <fullName evidence="1">HprK-related kinase A</fullName>
    </submittedName>
</protein>
<organism evidence="1 2">
    <name type="scientific">Pseudomaricurvus hydrocarbonicus</name>
    <dbReference type="NCBI Taxonomy" id="1470433"/>
    <lineage>
        <taxon>Bacteria</taxon>
        <taxon>Pseudomonadati</taxon>
        <taxon>Pseudomonadota</taxon>
        <taxon>Gammaproteobacteria</taxon>
        <taxon>Cellvibrionales</taxon>
        <taxon>Cellvibrionaceae</taxon>
        <taxon>Pseudomaricurvus</taxon>
    </lineage>
</organism>
<accession>A0A9E5MJ88</accession>
<reference evidence="1" key="1">
    <citation type="submission" date="2020-03" db="EMBL/GenBank/DDBJ databases">
        <authorList>
            <person name="Guo F."/>
        </authorList>
    </citation>
    <scope>NUCLEOTIDE SEQUENCE</scope>
    <source>
        <strain evidence="1">JCM 30134</strain>
    </source>
</reference>
<keyword evidence="2" id="KW-1185">Reference proteome</keyword>
<dbReference type="SUPFAM" id="SSF53795">
    <property type="entry name" value="PEP carboxykinase-like"/>
    <property type="match status" value="1"/>
</dbReference>
<comment type="caution">
    <text evidence="1">The sequence shown here is derived from an EMBL/GenBank/DDBJ whole genome shotgun (WGS) entry which is preliminary data.</text>
</comment>
<dbReference type="NCBIfam" id="TIGR04352">
    <property type="entry name" value="HprK_rel_A"/>
    <property type="match status" value="1"/>
</dbReference>
<evidence type="ECO:0000313" key="1">
    <source>
        <dbReference type="EMBL" id="NHO64704.1"/>
    </source>
</evidence>
<keyword evidence="1" id="KW-0418">Kinase</keyword>
<dbReference type="AlphaFoldDB" id="A0A9E5MJ88"/>
<dbReference type="InterPro" id="IPR027600">
    <property type="entry name" value="HprK-rel_A"/>
</dbReference>
<sequence length="313" mass="34862">MRYPYDRSISQREPNLHAFPSALSLKFGPLSVSVSSNSSKTLDCIRQLYADYPENESDFFDFHVSIDSAQGIRRWYKPQINFSLDGFKPFKPLPGDQALPLFEWGMNWCVSNHCHDYLVVHAAVVEKQGRVLMLSAPPGAGKSTLCAGLVCRGWRLLSDELALVSMSDDGLVQVTPLGRPVCLKNQSLGVIRSFSQDSRFGPVCYDTVKGDVAHMLAPKESIDRSQELAQLSWVVFPRYAPQAKSVLSPQGKAQSLLNLAKQSFNLNVLGEMGYRLLNQSITQSDCYDFQYSSLDDAVKLFDSLLHVPDTGKN</sequence>
<dbReference type="InterPro" id="IPR027417">
    <property type="entry name" value="P-loop_NTPase"/>
</dbReference>
<proteinExistence type="predicted"/>
<dbReference type="EMBL" id="JAAONZ010000002">
    <property type="protein sequence ID" value="NHO64704.1"/>
    <property type="molecule type" value="Genomic_DNA"/>
</dbReference>
<keyword evidence="1" id="KW-0808">Transferase</keyword>
<dbReference type="Gene3D" id="3.40.50.300">
    <property type="entry name" value="P-loop containing nucleotide triphosphate hydrolases"/>
    <property type="match status" value="1"/>
</dbReference>
<dbReference type="GO" id="GO:0016301">
    <property type="term" value="F:kinase activity"/>
    <property type="evidence" value="ECO:0007669"/>
    <property type="project" value="UniProtKB-KW"/>
</dbReference>
<evidence type="ECO:0000313" key="2">
    <source>
        <dbReference type="Proteomes" id="UP000787472"/>
    </source>
</evidence>
<gene>
    <name evidence="1" type="ORF">G8770_03985</name>
</gene>
<dbReference type="Proteomes" id="UP000787472">
    <property type="component" value="Unassembled WGS sequence"/>
</dbReference>